<dbReference type="PANTHER" id="PTHR33121">
    <property type="entry name" value="CYCLIC DI-GMP PHOSPHODIESTERASE PDEF"/>
    <property type="match status" value="1"/>
</dbReference>
<dbReference type="Gene3D" id="3.20.20.450">
    <property type="entry name" value="EAL domain"/>
    <property type="match status" value="1"/>
</dbReference>
<protein>
    <recommendedName>
        <fullName evidence="8">GGDEF domain-containing protein</fullName>
    </recommendedName>
</protein>
<dbReference type="NCBIfam" id="TIGR00254">
    <property type="entry name" value="GGDEF"/>
    <property type="match status" value="1"/>
</dbReference>
<dbReference type="InterPro" id="IPR000160">
    <property type="entry name" value="GGDEF_dom"/>
</dbReference>
<comment type="caution">
    <text evidence="6">The sequence shown here is derived from an EMBL/GenBank/DDBJ whole genome shotgun (WGS) entry which is preliminary data.</text>
</comment>
<evidence type="ECO:0000313" key="7">
    <source>
        <dbReference type="Proteomes" id="UP000325333"/>
    </source>
</evidence>
<dbReference type="SUPFAM" id="SSF55073">
    <property type="entry name" value="Nucleotide cyclase"/>
    <property type="match status" value="1"/>
</dbReference>
<dbReference type="Pfam" id="PF00563">
    <property type="entry name" value="EAL"/>
    <property type="match status" value="1"/>
</dbReference>
<dbReference type="InterPro" id="IPR001633">
    <property type="entry name" value="EAL_dom"/>
</dbReference>
<evidence type="ECO:0000256" key="1">
    <source>
        <dbReference type="PROSITE-ProRule" id="PRU00703"/>
    </source>
</evidence>
<dbReference type="SUPFAM" id="SSF54631">
    <property type="entry name" value="CBS-domain pair"/>
    <property type="match status" value="1"/>
</dbReference>
<dbReference type="SUPFAM" id="SSF141868">
    <property type="entry name" value="EAL domain-like"/>
    <property type="match status" value="1"/>
</dbReference>
<dbReference type="PROSITE" id="PS51371">
    <property type="entry name" value="CBS"/>
    <property type="match status" value="1"/>
</dbReference>
<dbReference type="CDD" id="cd01949">
    <property type="entry name" value="GGDEF"/>
    <property type="match status" value="1"/>
</dbReference>
<reference evidence="6 7" key="1">
    <citation type="submission" date="2019-07" db="EMBL/GenBank/DDBJ databases">
        <title>Genome sequencing of the stress-tolerant strain Azospirillum brasilense Az19.</title>
        <authorList>
            <person name="Maroniche G.A."/>
            <person name="Garcia J.E."/>
            <person name="Pagnussat L."/>
            <person name="Amenta M."/>
            <person name="Creus C.M."/>
        </authorList>
    </citation>
    <scope>NUCLEOTIDE SEQUENCE [LARGE SCALE GENOMIC DNA]</scope>
    <source>
        <strain evidence="6 7">Az19</strain>
    </source>
</reference>
<gene>
    <name evidence="6" type="ORF">FH063_004245</name>
</gene>
<evidence type="ECO:0000313" key="6">
    <source>
        <dbReference type="EMBL" id="KAA1052519.1"/>
    </source>
</evidence>
<dbReference type="InterPro" id="IPR029787">
    <property type="entry name" value="Nucleotide_cyclase"/>
</dbReference>
<dbReference type="GO" id="GO:0071111">
    <property type="term" value="F:cyclic-guanylate-specific phosphodiesterase activity"/>
    <property type="evidence" value="ECO:0007669"/>
    <property type="project" value="InterPro"/>
</dbReference>
<feature type="domain" description="EAL" evidence="3">
    <location>
        <begin position="43"/>
        <end position="306"/>
    </location>
</feature>
<accession>A0A5B0KJQ3</accession>
<sequence length="642" mass="70604">MPLSRNRKDHPLQDGLARDEHGQPAVDEAMASVPAEEWDDHSGTPAGNARKAALPAEWTRLLAGLSVAFQPIVQMRTGRCHGMEALLRGLERSPFASPNDLLDAACMQGLLAEVECALHAKAVAAFRALDHWPNAKLFLNIDARVVGVAGSPWLAPFAPAPFAPDVGAPDPRLTISLEISERRELRPDHSIEQAIDRYRQAGIGVALDDFGVGFAGLRLLYESKPDYLKIDRYFIDGIDQDTRKRAIAHALVGYAHALGILIIAEGVETEKEFHTCRDLGCDFAQGYLIARPSLDLRAVPERYGIVEELNRQDRRKPNEARLRLSEVIERQPPLAVNSPKTELLEYFRGDNSPSIAPIVDRQQRPLGLIRERDLKRFVYSRFGSELLRNKGLGDTLLDLVVKSPVCDISTPLDQVIEAFSAEEASDGIIIIEGGEYAGFLSSGALIRLVHERNLAMAADQNPLTRLPGNAAIVRHIERALQEQDRRHVLAYLDFDNFKPFNDRFGFRQGDRAILMFSERLKAWASGNGGFAGHIGGDDFFVALSGTEDEDALARVADLVAQFRSDAESLYDPEAREAGCFEGKDRYGALRRFPLLSASGVAVVIAPGPHRLTPDAINTAIAGHKAIAKESPDKLCTVRLPPP</sequence>
<evidence type="ECO:0000259" key="4">
    <source>
        <dbReference type="PROSITE" id="PS50887"/>
    </source>
</evidence>
<dbReference type="InterPro" id="IPR000644">
    <property type="entry name" value="CBS_dom"/>
</dbReference>
<organism evidence="6 7">
    <name type="scientific">Azospirillum argentinense</name>
    <dbReference type="NCBI Taxonomy" id="2970906"/>
    <lineage>
        <taxon>Bacteria</taxon>
        <taxon>Pseudomonadati</taxon>
        <taxon>Pseudomonadota</taxon>
        <taxon>Alphaproteobacteria</taxon>
        <taxon>Rhodospirillales</taxon>
        <taxon>Azospirillaceae</taxon>
        <taxon>Azospirillum</taxon>
    </lineage>
</organism>
<dbReference type="AlphaFoldDB" id="A0A5B0KJQ3"/>
<dbReference type="InterPro" id="IPR035919">
    <property type="entry name" value="EAL_sf"/>
</dbReference>
<dbReference type="PANTHER" id="PTHR33121:SF76">
    <property type="entry name" value="SIGNALING PROTEIN"/>
    <property type="match status" value="1"/>
</dbReference>
<dbReference type="CDD" id="cd01948">
    <property type="entry name" value="EAL"/>
    <property type="match status" value="1"/>
</dbReference>
<dbReference type="Proteomes" id="UP000325333">
    <property type="component" value="Unassembled WGS sequence"/>
</dbReference>
<evidence type="ECO:0000259" key="5">
    <source>
        <dbReference type="PROSITE" id="PS51371"/>
    </source>
</evidence>
<dbReference type="InterPro" id="IPR046342">
    <property type="entry name" value="CBS_dom_sf"/>
</dbReference>
<dbReference type="PROSITE" id="PS50887">
    <property type="entry name" value="GGDEF"/>
    <property type="match status" value="1"/>
</dbReference>
<dbReference type="PROSITE" id="PS50883">
    <property type="entry name" value="EAL"/>
    <property type="match status" value="1"/>
</dbReference>
<feature type="region of interest" description="Disordered" evidence="2">
    <location>
        <begin position="1"/>
        <end position="50"/>
    </location>
</feature>
<dbReference type="Pfam" id="PF00990">
    <property type="entry name" value="GGDEF"/>
    <property type="match status" value="1"/>
</dbReference>
<dbReference type="InterPro" id="IPR050706">
    <property type="entry name" value="Cyclic-di-GMP_PDE-like"/>
</dbReference>
<dbReference type="SMART" id="SM00052">
    <property type="entry name" value="EAL"/>
    <property type="match status" value="1"/>
</dbReference>
<dbReference type="InterPro" id="IPR043128">
    <property type="entry name" value="Rev_trsase/Diguanyl_cyclase"/>
</dbReference>
<dbReference type="SMART" id="SM00267">
    <property type="entry name" value="GGDEF"/>
    <property type="match status" value="1"/>
</dbReference>
<keyword evidence="1" id="KW-0129">CBS domain</keyword>
<proteinExistence type="predicted"/>
<dbReference type="Gene3D" id="3.30.70.270">
    <property type="match status" value="1"/>
</dbReference>
<feature type="compositionally biased region" description="Basic and acidic residues" evidence="2">
    <location>
        <begin position="9"/>
        <end position="22"/>
    </location>
</feature>
<feature type="domain" description="CBS" evidence="5">
    <location>
        <begin position="327"/>
        <end position="386"/>
    </location>
</feature>
<evidence type="ECO:0000256" key="2">
    <source>
        <dbReference type="SAM" id="MobiDB-lite"/>
    </source>
</evidence>
<dbReference type="EMBL" id="VEWN01000026">
    <property type="protein sequence ID" value="KAA1052519.1"/>
    <property type="molecule type" value="Genomic_DNA"/>
</dbReference>
<evidence type="ECO:0008006" key="8">
    <source>
        <dbReference type="Google" id="ProtNLM"/>
    </source>
</evidence>
<name>A0A5B0KJQ3_9PROT</name>
<evidence type="ECO:0000259" key="3">
    <source>
        <dbReference type="PROSITE" id="PS50883"/>
    </source>
</evidence>
<feature type="domain" description="GGDEF" evidence="4">
    <location>
        <begin position="485"/>
        <end position="639"/>
    </location>
</feature>